<dbReference type="Pfam" id="PF04972">
    <property type="entry name" value="BON"/>
    <property type="match status" value="1"/>
</dbReference>
<reference evidence="4 5" key="2">
    <citation type="submission" date="2018-03" db="EMBL/GenBank/DDBJ databases">
        <title>The ancient ancestry and fast evolution of plastids.</title>
        <authorList>
            <person name="Moore K.R."/>
            <person name="Magnabosco C."/>
            <person name="Momper L."/>
            <person name="Gold D.A."/>
            <person name="Bosak T."/>
            <person name="Fournier G.P."/>
        </authorList>
    </citation>
    <scope>NUCLEOTIDE SEQUENCE [LARGE SCALE GENOMIC DNA]</scope>
    <source>
        <strain evidence="4 5">ULC007</strain>
    </source>
</reference>
<dbReference type="InterPro" id="IPR007055">
    <property type="entry name" value="BON_dom"/>
</dbReference>
<feature type="chain" id="PRO_5015752841" evidence="2">
    <location>
        <begin position="20"/>
        <end position="154"/>
    </location>
</feature>
<evidence type="ECO:0000313" key="5">
    <source>
        <dbReference type="Proteomes" id="UP000238634"/>
    </source>
</evidence>
<organism evidence="4 5">
    <name type="scientific">Phormidesmis priestleyi ULC007</name>
    <dbReference type="NCBI Taxonomy" id="1920490"/>
    <lineage>
        <taxon>Bacteria</taxon>
        <taxon>Bacillati</taxon>
        <taxon>Cyanobacteriota</taxon>
        <taxon>Cyanophyceae</taxon>
        <taxon>Leptolyngbyales</taxon>
        <taxon>Leptolyngbyaceae</taxon>
        <taxon>Phormidesmis</taxon>
    </lineage>
</organism>
<feature type="compositionally biased region" description="Polar residues" evidence="1">
    <location>
        <begin position="43"/>
        <end position="54"/>
    </location>
</feature>
<accession>A0A2T1DK91</accession>
<dbReference type="STRING" id="1920490.GCA_001895925_03485"/>
<evidence type="ECO:0000256" key="2">
    <source>
        <dbReference type="SAM" id="SignalP"/>
    </source>
</evidence>
<dbReference type="PROSITE" id="PS50914">
    <property type="entry name" value="BON"/>
    <property type="match status" value="1"/>
</dbReference>
<dbReference type="PROSITE" id="PS51257">
    <property type="entry name" value="PROKAR_LIPOPROTEIN"/>
    <property type="match status" value="1"/>
</dbReference>
<feature type="region of interest" description="Disordered" evidence="1">
    <location>
        <begin position="23"/>
        <end position="92"/>
    </location>
</feature>
<protein>
    <submittedName>
        <fullName evidence="4">BON domain-containing protein</fullName>
    </submittedName>
</protein>
<feature type="compositionally biased region" description="Polar residues" evidence="1">
    <location>
        <begin position="23"/>
        <end position="32"/>
    </location>
</feature>
<dbReference type="RefSeq" id="WP_073070591.1">
    <property type="nucleotide sequence ID" value="NZ_MPPI01000008.1"/>
</dbReference>
<comment type="caution">
    <text evidence="4">The sequence shown here is derived from an EMBL/GenBank/DDBJ whole genome shotgun (WGS) entry which is preliminary data.</text>
</comment>
<feature type="domain" description="BON" evidence="3">
    <location>
        <begin position="84"/>
        <end position="150"/>
    </location>
</feature>
<feature type="signal peptide" evidence="2">
    <location>
        <begin position="1"/>
        <end position="19"/>
    </location>
</feature>
<dbReference type="OrthoDB" id="456897at2"/>
<dbReference type="AlphaFoldDB" id="A0A2T1DK91"/>
<proteinExistence type="predicted"/>
<sequence>MNKITLLILSSLLMLGSVACSDASKTSSSAPDTTAKAGDSLDKSTAQSNQADATNETRRKQLDSNIRANEQRNSATNDGSANRSDAQIKSEVSSKLEANLPASQLAIDAKDGVVTVSGTVVAQDQLAKIDKLSREIKGVRDVQVKATLKPSAKP</sequence>
<keyword evidence="2" id="KW-0732">Signal</keyword>
<dbReference type="Gene3D" id="3.30.1340.30">
    <property type="match status" value="1"/>
</dbReference>
<dbReference type="Proteomes" id="UP000238634">
    <property type="component" value="Unassembled WGS sequence"/>
</dbReference>
<keyword evidence="5" id="KW-1185">Reference proteome</keyword>
<evidence type="ECO:0000313" key="4">
    <source>
        <dbReference type="EMBL" id="PSB20871.1"/>
    </source>
</evidence>
<dbReference type="EMBL" id="PVWG01000004">
    <property type="protein sequence ID" value="PSB20871.1"/>
    <property type="molecule type" value="Genomic_DNA"/>
</dbReference>
<evidence type="ECO:0000256" key="1">
    <source>
        <dbReference type="SAM" id="MobiDB-lite"/>
    </source>
</evidence>
<evidence type="ECO:0000259" key="3">
    <source>
        <dbReference type="PROSITE" id="PS50914"/>
    </source>
</evidence>
<name>A0A2T1DK91_9CYAN</name>
<feature type="compositionally biased region" description="Polar residues" evidence="1">
    <location>
        <begin position="63"/>
        <end position="85"/>
    </location>
</feature>
<reference evidence="4 5" key="1">
    <citation type="submission" date="2018-02" db="EMBL/GenBank/DDBJ databases">
        <authorList>
            <person name="Cohen D.B."/>
            <person name="Kent A.D."/>
        </authorList>
    </citation>
    <scope>NUCLEOTIDE SEQUENCE [LARGE SCALE GENOMIC DNA]</scope>
    <source>
        <strain evidence="4 5">ULC007</strain>
    </source>
</reference>
<gene>
    <name evidence="4" type="ORF">C7B65_05530</name>
</gene>